<sequence>MKSIFIGYLLALTLLTACSKAAPDRLTEELQTVKSWTATSKMVADAWVRGAVPKVYAKQTLNKAQQEFQTETDNIAQIESSTAIPQSYKLALLGHIKRLAKITEQMSTAVEQENYSVVSQRLGDLSQEGQTLDSQLPQQNKP</sequence>
<protein>
    <recommendedName>
        <fullName evidence="4">Photosystem II protein PsbQ</fullName>
    </recommendedName>
</protein>
<evidence type="ECO:0000313" key="3">
    <source>
        <dbReference type="Proteomes" id="UP000001191"/>
    </source>
</evidence>
<proteinExistence type="predicted"/>
<dbReference type="eggNOG" id="ENOG502ZKJQ">
    <property type="taxonomic scope" value="Bacteria"/>
</dbReference>
<keyword evidence="1" id="KW-0732">Signal</keyword>
<organism evidence="2 3">
    <name type="scientific">Nostoc punctiforme (strain ATCC 29133 / PCC 73102)</name>
    <dbReference type="NCBI Taxonomy" id="63737"/>
    <lineage>
        <taxon>Bacteria</taxon>
        <taxon>Bacillati</taxon>
        <taxon>Cyanobacteriota</taxon>
        <taxon>Cyanophyceae</taxon>
        <taxon>Nostocales</taxon>
        <taxon>Nostocaceae</taxon>
        <taxon>Nostoc</taxon>
    </lineage>
</organism>
<dbReference type="KEGG" id="npu:Npun_R0137"/>
<name>B2J3K7_NOSP7</name>
<gene>
    <name evidence="2" type="ordered locus">Npun_R0137</name>
</gene>
<feature type="signal peptide" evidence="1">
    <location>
        <begin position="1"/>
        <end position="21"/>
    </location>
</feature>
<reference evidence="3" key="1">
    <citation type="submission" date="2008-04" db="EMBL/GenBank/DDBJ databases">
        <title>Complete sequence of chromosome of Nostoc punctiforme ATCC 29133.</title>
        <authorList>
            <consortium name="US DOE Joint Genome Institute"/>
            <person name="Copeland A."/>
            <person name="Lucas S."/>
            <person name="Lapidus A."/>
            <person name="Glavina del Rio T."/>
            <person name="Dalin E."/>
            <person name="Tice H."/>
            <person name="Pitluck S."/>
            <person name="Chain P."/>
            <person name="Malfatti S."/>
            <person name="Shin M."/>
            <person name="Vergez L."/>
            <person name="Schmutz J."/>
            <person name="Larimer F."/>
            <person name="Land M."/>
            <person name="Hauser L."/>
            <person name="Kyrpides N."/>
            <person name="Kim E."/>
            <person name="Meeks J.C."/>
            <person name="Elhai J."/>
            <person name="Campbell E.L."/>
            <person name="Thiel T."/>
            <person name="Longmire J."/>
            <person name="Potts M."/>
            <person name="Atlas R."/>
        </authorList>
    </citation>
    <scope>NUCLEOTIDE SEQUENCE [LARGE SCALE GENOMIC DNA]</scope>
    <source>
        <strain evidence="3">ATCC 29133 / PCC 73102</strain>
    </source>
</reference>
<dbReference type="AlphaFoldDB" id="B2J3K7"/>
<dbReference type="OrthoDB" id="488606at2"/>
<evidence type="ECO:0000313" key="2">
    <source>
        <dbReference type="EMBL" id="ACC78937.1"/>
    </source>
</evidence>
<evidence type="ECO:0008006" key="4">
    <source>
        <dbReference type="Google" id="ProtNLM"/>
    </source>
</evidence>
<dbReference type="PROSITE" id="PS51257">
    <property type="entry name" value="PROKAR_LIPOPROTEIN"/>
    <property type="match status" value="1"/>
</dbReference>
<dbReference type="STRING" id="63737.Npun_R0137"/>
<dbReference type="RefSeq" id="WP_012406966.1">
    <property type="nucleotide sequence ID" value="NC_010628.1"/>
</dbReference>
<accession>B2J3K7</accession>
<dbReference type="HOGENOM" id="CLU_1841567_0_0_3"/>
<keyword evidence="3" id="KW-1185">Reference proteome</keyword>
<feature type="chain" id="PRO_5002779081" description="Photosystem II protein PsbQ" evidence="1">
    <location>
        <begin position="22"/>
        <end position="142"/>
    </location>
</feature>
<reference evidence="2 3" key="2">
    <citation type="journal article" date="2013" name="Plant Physiol.">
        <title>A Nostoc punctiforme Sugar Transporter Necessary to Establish a Cyanobacterium-Plant Symbiosis.</title>
        <authorList>
            <person name="Ekman M."/>
            <person name="Picossi S."/>
            <person name="Campbell E.L."/>
            <person name="Meeks J.C."/>
            <person name="Flores E."/>
        </authorList>
    </citation>
    <scope>NUCLEOTIDE SEQUENCE [LARGE SCALE GENOMIC DNA]</scope>
    <source>
        <strain evidence="3">ATCC 29133 / PCC 73102</strain>
    </source>
</reference>
<dbReference type="EMBL" id="CP001037">
    <property type="protein sequence ID" value="ACC78937.1"/>
    <property type="molecule type" value="Genomic_DNA"/>
</dbReference>
<dbReference type="Proteomes" id="UP000001191">
    <property type="component" value="Chromosome"/>
</dbReference>
<evidence type="ECO:0000256" key="1">
    <source>
        <dbReference type="SAM" id="SignalP"/>
    </source>
</evidence>
<dbReference type="EnsemblBacteria" id="ACC78937">
    <property type="protein sequence ID" value="ACC78937"/>
    <property type="gene ID" value="Npun_R0137"/>
</dbReference>